<dbReference type="Proteomes" id="UP000076021">
    <property type="component" value="Chromosome"/>
</dbReference>
<dbReference type="Gene3D" id="1.25.40.10">
    <property type="entry name" value="Tetratricopeptide repeat domain"/>
    <property type="match status" value="1"/>
</dbReference>
<accession>A0A143HDA0</accession>
<name>A0A143HDA0_9BACL</name>
<dbReference type="KEGG" id="rst:ATY39_09920"/>
<evidence type="ECO:0000259" key="1">
    <source>
        <dbReference type="PROSITE" id="PS50943"/>
    </source>
</evidence>
<dbReference type="Pfam" id="PF13181">
    <property type="entry name" value="TPR_8"/>
    <property type="match status" value="2"/>
</dbReference>
<dbReference type="PROSITE" id="PS50943">
    <property type="entry name" value="HTH_CROC1"/>
    <property type="match status" value="1"/>
</dbReference>
<reference evidence="2 3" key="1">
    <citation type="journal article" date="2016" name="Genome Announc.">
        <title>Whole-Genome Sequence of Rummeliibacillus stabekisii Strain PP9 Isolated from Antarctic Soil.</title>
        <authorList>
            <person name="da Mota F.F."/>
            <person name="Vollu R.E."/>
            <person name="Jurelevicius D."/>
            <person name="Seldin L."/>
        </authorList>
    </citation>
    <scope>NUCLEOTIDE SEQUENCE [LARGE SCALE GENOMIC DNA]</scope>
    <source>
        <strain evidence="2 3">PP9</strain>
    </source>
</reference>
<protein>
    <recommendedName>
        <fullName evidence="1">HTH cro/C1-type domain-containing protein</fullName>
    </recommendedName>
</protein>
<dbReference type="AlphaFoldDB" id="A0A143HDA0"/>
<dbReference type="InterPro" id="IPR038060">
    <property type="entry name" value="C12orf66-like_central_sf"/>
</dbReference>
<dbReference type="STRING" id="241244.ATY39_09920"/>
<feature type="domain" description="HTH cro/C1-type" evidence="1">
    <location>
        <begin position="11"/>
        <end position="40"/>
    </location>
</feature>
<keyword evidence="3" id="KW-1185">Reference proteome</keyword>
<reference evidence="3" key="2">
    <citation type="submission" date="2016-03" db="EMBL/GenBank/DDBJ databases">
        <authorList>
            <person name="Ploux O."/>
        </authorList>
    </citation>
    <scope>NUCLEOTIDE SEQUENCE [LARGE SCALE GENOMIC DNA]</scope>
    <source>
        <strain evidence="3">PP9</strain>
    </source>
</reference>
<dbReference type="SUPFAM" id="SSF47413">
    <property type="entry name" value="lambda repressor-like DNA-binding domains"/>
    <property type="match status" value="1"/>
</dbReference>
<dbReference type="CDD" id="cd00093">
    <property type="entry name" value="HTH_XRE"/>
    <property type="match status" value="1"/>
</dbReference>
<dbReference type="InterPro" id="IPR011990">
    <property type="entry name" value="TPR-like_helical_dom_sf"/>
</dbReference>
<dbReference type="GO" id="GO:0003677">
    <property type="term" value="F:DNA binding"/>
    <property type="evidence" value="ECO:0007669"/>
    <property type="project" value="InterPro"/>
</dbReference>
<dbReference type="SMART" id="SM00028">
    <property type="entry name" value="TPR"/>
    <property type="match status" value="2"/>
</dbReference>
<evidence type="ECO:0000313" key="2">
    <source>
        <dbReference type="EMBL" id="AMW99727.1"/>
    </source>
</evidence>
<sequence>MEKEKYWGKLIKYHRQMQGLKQDDLAIGICTASYLSRIENEVVMADENVYTMLFERLGIDFIAEQKQVKQVNMQLENFYEKLLSNQTLNDLEFNDLVSWQSNELHQTLQLRAKLVYIRYLLSLDHLKEAEDQLQKIETFISWQQDRDTQMYIGTSTYFYLSTMKYTAILEREDKLHLRHLLLTTNQFELASYDYHLAFAAHRAYAFQQALTYIERADQSFTHFYKPLFQLKLYSMKGVILNALGRYGEAMKEFEAGMNLLSHVQEIQTARQYSSLMNNIAFCFESQGDYERAQQHYQKANDYLEDLHTVVNWMRASYRANDFEMLSLLFDRYPQDRFSLGHHLYQWELLSMALHLEEHTLERLQDIARRAFIYFDEQNHLELILFYAPLWATFYERLQAYKPASACYRRAFKASEKSRCLLSH</sequence>
<dbReference type="EMBL" id="CP014806">
    <property type="protein sequence ID" value="AMW99727.1"/>
    <property type="molecule type" value="Genomic_DNA"/>
</dbReference>
<dbReference type="InterPro" id="IPR001387">
    <property type="entry name" value="Cro/C1-type_HTH"/>
</dbReference>
<dbReference type="RefSeq" id="WP_066789251.1">
    <property type="nucleotide sequence ID" value="NZ_CP014806.1"/>
</dbReference>
<dbReference type="SUPFAM" id="SSF158548">
    <property type="entry name" value="FLJ32549 domain-like"/>
    <property type="match status" value="1"/>
</dbReference>
<dbReference type="Gene3D" id="1.10.260.40">
    <property type="entry name" value="lambda repressor-like DNA-binding domains"/>
    <property type="match status" value="1"/>
</dbReference>
<dbReference type="OrthoDB" id="252257at2"/>
<proteinExistence type="predicted"/>
<gene>
    <name evidence="2" type="ORF">ATY39_09920</name>
</gene>
<dbReference type="InterPro" id="IPR010982">
    <property type="entry name" value="Lambda_DNA-bd_dom_sf"/>
</dbReference>
<dbReference type="InterPro" id="IPR019734">
    <property type="entry name" value="TPR_rpt"/>
</dbReference>
<dbReference type="SUPFAM" id="SSF48452">
    <property type="entry name" value="TPR-like"/>
    <property type="match status" value="1"/>
</dbReference>
<evidence type="ECO:0000313" key="3">
    <source>
        <dbReference type="Proteomes" id="UP000076021"/>
    </source>
</evidence>
<organism evidence="2 3">
    <name type="scientific">Rummeliibacillus stabekisii</name>
    <dbReference type="NCBI Taxonomy" id="241244"/>
    <lineage>
        <taxon>Bacteria</taxon>
        <taxon>Bacillati</taxon>
        <taxon>Bacillota</taxon>
        <taxon>Bacilli</taxon>
        <taxon>Bacillales</taxon>
        <taxon>Caryophanaceae</taxon>
        <taxon>Rummeliibacillus</taxon>
    </lineage>
</organism>